<dbReference type="InterPro" id="IPR056748">
    <property type="entry name" value="VPS13-like_C"/>
</dbReference>
<dbReference type="GO" id="GO:0045053">
    <property type="term" value="P:protein retention in Golgi apparatus"/>
    <property type="evidence" value="ECO:0007669"/>
    <property type="project" value="TreeGrafter"/>
</dbReference>
<gene>
    <name evidence="9" type="ORF">KQX54_019721</name>
</gene>
<dbReference type="InterPro" id="IPR026847">
    <property type="entry name" value="VPS13"/>
</dbReference>
<evidence type="ECO:0000259" key="6">
    <source>
        <dbReference type="Pfam" id="PF25033"/>
    </source>
</evidence>
<evidence type="ECO:0008006" key="11">
    <source>
        <dbReference type="Google" id="ProtNLM"/>
    </source>
</evidence>
<dbReference type="GO" id="GO:0006869">
    <property type="term" value="P:lipid transport"/>
    <property type="evidence" value="ECO:0007669"/>
    <property type="project" value="UniProtKB-KW"/>
</dbReference>
<proteinExistence type="inferred from homology"/>
<sequence>MFEGAVAAFLNRLLGRYVEDLDTEQFNVGIFSGETYLTDLKLKPEALYQLGLPIRIEIGIIGKVSLKIPWAGLFSQPIILCIEDIYIVTVPSMSGIYDPEIQKKLMRASKRKVLEDLEGDGLLRSGLPSGLLDNLMASVVKNFQITVNNVHVRYEETFSDGFKIACGLCLQSFSMATTNNKWKPGVTPVTSTSVYQLIRVESLSLYLNPNGSSSLPFYPKIWDFTNLLAWKAVMHRSLRTFAINSEEFQFLIKPFTTKIKVIMNQSNEGQAARMLVDIVLQDIAMQISDKQFAAFCLLWESLQQGFVERTKLIQKCHPVVKISENSKAWWHYACTAILEQNIRPYTWKYIKTHRENYKVYKETFIQSLLRPNDTELKLDLQKYEDCLTILNIIIAREHAKIELKENYPDCVTVESGSNIKLAVNCEKIQEICGIPSSPKPNNTNDNETKFKLELMPKYIEKKYNFTLANWSFSLFSNDREILVTTITQFLTSIETRPECLAYKISARAESLVIEGASSENDLIPLVTADNILTGNAAVNFLAIDFEKNPPNSDFNYDINVRLEAFEVTYHKYAMLEILNLFKRNKSHVQHLACSLQRGYKRTKSKCITLINSIMNRRLRINLKLDIKGPYFVFPDNGSIQEGEHIIILDLGRMTLKTELQAVEVQLEDATLMELEELLYDRIHIVLTDSQMLICHTGDDWRESRSWKDSENHVIPKIQSNVTVSFSIKPDYRLLPKLKLNVSISTLKINLSKHKLLCLNEFLNLLSIPNLDDIEEFRQSLLKIQEETSEFISLSSEQLIRVRTIVALSSFILGRDISNYSTVLPSTIITESEKSIVSSSEFSEEDLEQWIKSVNYSGFDDNISPHNHVNLLLRIVIGELCIHACSTSNGREKPYLILRLCTLYLESAIMEYGPAFQLGVGTIVLADKTNAGITGSYLELISTDGSYDIIGMSYRKVRANCPDFKSHFKSIEQSLIFNIRNLNVVFHQQAFLKIKDYCDDLKTIPFPGQIPNIIEIIKYAFNFLKKNEDDPPVPPGAIKLSYSARLHTFVLRLCTKDMDLMEIRVLGLESDCIYNANERMILTAYLRGLAIEDLSEITLYSKILTTDDDKVFDLKYVRHAPKLYSASEMKASDDVKTDGSFKLSFGKINCILLSEVFRDCWHFIEPFIHLIKSIMPAQASQLFVYWSVEELRKSATKLRIFIDFQVPTFLLPQARDVPNVILLDLGILTIENFFKINEKIRTTDESIRENYSSVLDNILIKFSSMTLSRAIMTLAGVLKIQEPIIEPVQIRLDVKRNIECRNKTGLQVYGLCEIIGSVDLLMINLSQKDLASILIIWGDNLSKIIAIHQNDTIDNESLKKKINFENEATVKKLEVFFIQDENPIREINMKITFDGLQFNLFTDSDEVLSSPVRDLNDGLGKLTLGEIIMTFELYSNKSMSMKVSLRTCILEDTRKEETVIRKIIQSPAKSAGLNFESCISVSEPPVFDFTFTQAPAGDQCIDMLIEETRFNLSIPFLLQLTRYFVDSLPAEPPDTGVVNEAYEGHAENPVEKKKVFRRFSTQNVTDLSEQSGTSVSIRVRKPEVLLFGDLKASNAHAILVQAELTIEYSRHAGISSIVCMLSNVCAKSKSQERYRRQAPQSVLHPCDIEISAKEKSPDDRAQICFDVSPVNIHLSAGVICTFSQILNDAAGIFRIIDAKFDNKNGSLESNSHIDLWSPKKIFSVPCKRNSQEHSLINSAALVNEHSTQVRIFNLKPVVIHLVFEMEETIEHIPMIKAEIEVGATISSVDDRFQLESNFKIHAFCYNHNRGNWEPLIELCTQDDVAYNPWELTIRAYQVEAHELSSYCRHSWNQIKKSTPKRRRTENYNSDDDQSNEDMIFIRPNSNLTSKISLPEYTFEHDDDSDSNEEEGSEKLARSFSHLFTKDQSDEDDDSDSDHSSKCEDEGLELTPDHVAEINDCLHDHTLIKSDCWANYIIINAEERLNFTVTKNTIDIFDIILELFSKSCTEIPIVPTNVGKLSLLNKIGHTSKIELRAEEKGNSNNISRLIASKEFKIKDDSPVSAPSSPESENNIFGEQYIEYGFMDQDDKSYDNSLNNLVIFPDQSPVNIYNSLTEESLRIYIDDFEESVIFCPKWQGYKLIPLRPAKHDVRYHLVVEVTTNHHLHRTITVRSPLQFRNETSYTLGLYYKKQLAEQLQLEHIGETLNPFDDSMRIAVIEPHDIYNVPMYITYHFPIHIMPVHFGEYQVSDRGIFWKELCENLNTPRDIYCQSKDGNSNSIFGAKVTCTEHPKFERINCQVPQYLISIVPPIVFDNKLPFVIDVDVPSIDYEVRIEPGERINVYSIKCDNDTTVNFKIKNYLGAQWAGTFKLNSELERKLIKMFADGDTDAVWRPFMLCVELNKLSSWTVVIYSEYWIINKTGLPLKIQETLSNTVEIPGEDLIVFSQKKNRRKLVMLKVHQSDWSMSFGLDAISSMSLIVCKDVERKRKYRILAEIADSTLSPNFTKIVTFLPYFFVKNNTKRALRFMEENEDADLWNDLPAGHGTAFWPYTESMRMRVKWKNSQLVSQHFDFTNIGKIVLRMENGSALCVDVKGGNNSPFRIIFEKYECGDAPVRVDNLCDDLFLKLNQVNLGQVALLSPFQSVLYTWDDPTEIRELVWNIYNSKTKSYTAQFYTDGYGQETVTFRTLKRSPVMPHSNSVTKKYPNDTKFAHSVNSTSLCSSSDDSDSEAEANAPTIEKVQKNKAIVYWISYAEKKQRVLMFTQDENTFLKAKSLVDPECSKNEIFLALAGIGLSIIAESQIPNTNGRELAYVSITDSAAHWELDIGKRWKALTLELDAWMEDKYKHSSNNIEFDNYINVNFAKMHMTKPFFGKLRRTYSPGIWIHLRKSNTLTYVQGNIHRIQIDNQLHDAIFPIILRPGSKKCFSNSSGIPRLKHCIEFFFLKQTKSTHDVYKKINLIIREFHINLQEEFLIRLIKDLFPKKKDDTKHSLASRLKTDLSNVYVSLPCLPDKQDRNRSNIIELVYIAPIQLHVKFLASAEARVISQDPMDYCNIIRMMFAYASKGTFLKQAEFRLPHYERIDTMMDNEEWLFDAWKNYKSELRHQFNVLILSMTVLGNPYSYNFKCPGDSFYDTDTLVIQGDETAEKLSYNVAYLLGYSCMDGLFTPIININLFESETSRNKRKISRFESTDTPLSALTLDRSYSIGVELEMSGLIVKPSDNTHQEELKYSLKALSKGIIGISKLEDGKSSLRIQPGLILDTIKRAQEMGYNFISRIRFPRYINPYLAVELYSTYKARGMYLLNTIIKSEYANAEIYWAHAALSNDGKHIALVSLQKIYLVEKRCSIWASWHVAWSIETKELIEPPVVDGNKLILHVNKISQNQILSQTTADWYLESEDTTTLKWLSQKINTAMILNMINSRYRSG</sequence>
<dbReference type="InterPro" id="IPR056747">
    <property type="entry name" value="VPS13-like_M"/>
</dbReference>
<comment type="caution">
    <text evidence="9">The sequence shown here is derived from an EMBL/GenBank/DDBJ whole genome shotgun (WGS) entry which is preliminary data.</text>
</comment>
<dbReference type="InterPro" id="IPR026854">
    <property type="entry name" value="VPS13_N"/>
</dbReference>
<comment type="similarity">
    <text evidence="1">Belongs to the VPS13 family.</text>
</comment>
<name>A0AAV7IUC2_COTGL</name>
<feature type="domain" description="Vacuolar protein sorting-associated protein 13 VPS13 adaptor binding" evidence="7">
    <location>
        <begin position="2136"/>
        <end position="2653"/>
    </location>
</feature>
<evidence type="ECO:0000313" key="10">
    <source>
        <dbReference type="Proteomes" id="UP000826195"/>
    </source>
</evidence>
<organism evidence="9 10">
    <name type="scientific">Cotesia glomerata</name>
    <name type="common">Lepidopteran parasitic wasp</name>
    <name type="synonym">Apanteles glomeratus</name>
    <dbReference type="NCBI Taxonomy" id="32391"/>
    <lineage>
        <taxon>Eukaryota</taxon>
        <taxon>Metazoa</taxon>
        <taxon>Ecdysozoa</taxon>
        <taxon>Arthropoda</taxon>
        <taxon>Hexapoda</taxon>
        <taxon>Insecta</taxon>
        <taxon>Pterygota</taxon>
        <taxon>Neoptera</taxon>
        <taxon>Endopterygota</taxon>
        <taxon>Hymenoptera</taxon>
        <taxon>Apocrita</taxon>
        <taxon>Ichneumonoidea</taxon>
        <taxon>Braconidae</taxon>
        <taxon>Microgastrinae</taxon>
        <taxon>Cotesia</taxon>
    </lineage>
</organism>
<feature type="domain" description="Chorein N-terminal" evidence="5">
    <location>
        <begin position="448"/>
        <end position="764"/>
    </location>
</feature>
<protein>
    <recommendedName>
        <fullName evidence="11">Vacuolar protein sorting-associated protein</fullName>
    </recommendedName>
</protein>
<feature type="domain" description="VPS13-like middle region" evidence="6">
    <location>
        <begin position="1052"/>
        <end position="1850"/>
    </location>
</feature>
<accession>A0AAV7IUC2</accession>
<dbReference type="PANTHER" id="PTHR16166">
    <property type="entry name" value="VACUOLAR PROTEIN SORTING-ASSOCIATED PROTEIN VPS13"/>
    <property type="match status" value="1"/>
</dbReference>
<evidence type="ECO:0000259" key="5">
    <source>
        <dbReference type="Pfam" id="PF12624"/>
    </source>
</evidence>
<dbReference type="Proteomes" id="UP000826195">
    <property type="component" value="Unassembled WGS sequence"/>
</dbReference>
<feature type="domain" description="Intermembrane lipid transfer protein VPS13-like C-terminal" evidence="8">
    <location>
        <begin position="3278"/>
        <end position="3381"/>
    </location>
</feature>
<keyword evidence="2" id="KW-0813">Transport</keyword>
<dbReference type="Pfam" id="PF25037">
    <property type="entry name" value="VPS13_C"/>
    <property type="match status" value="1"/>
</dbReference>
<evidence type="ECO:0000256" key="1">
    <source>
        <dbReference type="ARBA" id="ARBA00006545"/>
    </source>
</evidence>
<dbReference type="EMBL" id="JAHXZJ010000001">
    <property type="protein sequence ID" value="KAH0568233.1"/>
    <property type="molecule type" value="Genomic_DNA"/>
</dbReference>
<reference evidence="9 10" key="1">
    <citation type="journal article" date="2021" name="J. Hered.">
        <title>A chromosome-level genome assembly of the parasitoid wasp, Cotesia glomerata (Hymenoptera: Braconidae).</title>
        <authorList>
            <person name="Pinto B.J."/>
            <person name="Weis J.J."/>
            <person name="Gamble T."/>
            <person name="Ode P.J."/>
            <person name="Paul R."/>
            <person name="Zaspel J.M."/>
        </authorList>
    </citation>
    <scope>NUCLEOTIDE SEQUENCE [LARGE SCALE GENOMIC DNA]</scope>
    <source>
        <strain evidence="9">CgM1</strain>
    </source>
</reference>
<dbReference type="InterPro" id="IPR009543">
    <property type="entry name" value="VPS13_VAB"/>
</dbReference>
<feature type="region of interest" description="Disordered" evidence="4">
    <location>
        <begin position="1924"/>
        <end position="1944"/>
    </location>
</feature>
<keyword evidence="10" id="KW-1185">Reference proteome</keyword>
<evidence type="ECO:0000256" key="2">
    <source>
        <dbReference type="ARBA" id="ARBA00022448"/>
    </source>
</evidence>
<dbReference type="Pfam" id="PF12624">
    <property type="entry name" value="VPS13_N"/>
    <property type="match status" value="2"/>
</dbReference>
<keyword evidence="3" id="KW-0445">Lipid transport</keyword>
<dbReference type="Pfam" id="PF25036">
    <property type="entry name" value="VPS13_VAB"/>
    <property type="match status" value="1"/>
</dbReference>
<dbReference type="Pfam" id="PF25033">
    <property type="entry name" value="VPS13_M"/>
    <property type="match status" value="1"/>
</dbReference>
<feature type="region of interest" description="Disordered" evidence="4">
    <location>
        <begin position="1856"/>
        <end position="1877"/>
    </location>
</feature>
<feature type="domain" description="Chorein N-terminal" evidence="5">
    <location>
        <begin position="1"/>
        <end position="405"/>
    </location>
</feature>
<evidence type="ECO:0000256" key="4">
    <source>
        <dbReference type="SAM" id="MobiDB-lite"/>
    </source>
</evidence>
<evidence type="ECO:0000313" key="9">
    <source>
        <dbReference type="EMBL" id="KAH0568233.1"/>
    </source>
</evidence>
<dbReference type="PANTHER" id="PTHR16166:SF93">
    <property type="entry name" value="INTERMEMBRANE LIPID TRANSFER PROTEIN VPS13"/>
    <property type="match status" value="1"/>
</dbReference>
<evidence type="ECO:0000259" key="8">
    <source>
        <dbReference type="Pfam" id="PF25037"/>
    </source>
</evidence>
<feature type="compositionally biased region" description="Basic and acidic residues" evidence="4">
    <location>
        <begin position="1935"/>
        <end position="1944"/>
    </location>
</feature>
<evidence type="ECO:0000259" key="7">
    <source>
        <dbReference type="Pfam" id="PF25036"/>
    </source>
</evidence>
<dbReference type="GO" id="GO:0006623">
    <property type="term" value="P:protein targeting to vacuole"/>
    <property type="evidence" value="ECO:0007669"/>
    <property type="project" value="TreeGrafter"/>
</dbReference>
<evidence type="ECO:0000256" key="3">
    <source>
        <dbReference type="ARBA" id="ARBA00023055"/>
    </source>
</evidence>